<accession>A0ABW0ZQ40</accession>
<protein>
    <submittedName>
        <fullName evidence="1">Uncharacterized protein</fullName>
    </submittedName>
</protein>
<name>A0ABW0ZQ40_9ACTN</name>
<proteinExistence type="predicted"/>
<comment type="caution">
    <text evidence="1">The sequence shown here is derived from an EMBL/GenBank/DDBJ whole genome shotgun (WGS) entry which is preliminary data.</text>
</comment>
<organism evidence="1 2">
    <name type="scientific">Actinomadura rugatobispora</name>
    <dbReference type="NCBI Taxonomy" id="1994"/>
    <lineage>
        <taxon>Bacteria</taxon>
        <taxon>Bacillati</taxon>
        <taxon>Actinomycetota</taxon>
        <taxon>Actinomycetes</taxon>
        <taxon>Streptosporangiales</taxon>
        <taxon>Thermomonosporaceae</taxon>
        <taxon>Actinomadura</taxon>
    </lineage>
</organism>
<dbReference type="Proteomes" id="UP001596074">
    <property type="component" value="Unassembled WGS sequence"/>
</dbReference>
<reference evidence="2" key="1">
    <citation type="journal article" date="2019" name="Int. J. Syst. Evol. Microbiol.">
        <title>The Global Catalogue of Microorganisms (GCM) 10K type strain sequencing project: providing services to taxonomists for standard genome sequencing and annotation.</title>
        <authorList>
            <consortium name="The Broad Institute Genomics Platform"/>
            <consortium name="The Broad Institute Genome Sequencing Center for Infectious Disease"/>
            <person name="Wu L."/>
            <person name="Ma J."/>
        </authorList>
    </citation>
    <scope>NUCLEOTIDE SEQUENCE [LARGE SCALE GENOMIC DNA]</scope>
    <source>
        <strain evidence="2">KCTC 42087</strain>
    </source>
</reference>
<evidence type="ECO:0000313" key="1">
    <source>
        <dbReference type="EMBL" id="MFC5745376.1"/>
    </source>
</evidence>
<keyword evidence="2" id="KW-1185">Reference proteome</keyword>
<dbReference type="RefSeq" id="WP_378280999.1">
    <property type="nucleotide sequence ID" value="NZ_JBHSON010000007.1"/>
</dbReference>
<dbReference type="EMBL" id="JBHSON010000007">
    <property type="protein sequence ID" value="MFC5745376.1"/>
    <property type="molecule type" value="Genomic_DNA"/>
</dbReference>
<sequence>MPQMLDVAAFDSVSVRFGYMYRVFKPGGRLCSSVWGQAEDKPWTAATAPDTQLPGGETVTT</sequence>
<gene>
    <name evidence="1" type="ORF">ACFPZN_07155</name>
</gene>
<evidence type="ECO:0000313" key="2">
    <source>
        <dbReference type="Proteomes" id="UP001596074"/>
    </source>
</evidence>